<evidence type="ECO:0000313" key="2">
    <source>
        <dbReference type="EMBL" id="RQW75472.1"/>
    </source>
</evidence>
<evidence type="ECO:0008006" key="4">
    <source>
        <dbReference type="Google" id="ProtNLM"/>
    </source>
</evidence>
<feature type="transmembrane region" description="Helical" evidence="1">
    <location>
        <begin position="77"/>
        <end position="97"/>
    </location>
</feature>
<keyword evidence="1" id="KW-1133">Transmembrane helix</keyword>
<dbReference type="Pfam" id="PF14264">
    <property type="entry name" value="Glucos_trans_II"/>
    <property type="match status" value="1"/>
</dbReference>
<evidence type="ECO:0000256" key="1">
    <source>
        <dbReference type="SAM" id="Phobius"/>
    </source>
</evidence>
<comment type="caution">
    <text evidence="2">The sequence shown here is derived from an EMBL/GenBank/DDBJ whole genome shotgun (WGS) entry which is preliminary data.</text>
</comment>
<feature type="transmembrane region" description="Helical" evidence="1">
    <location>
        <begin position="20"/>
        <end position="37"/>
    </location>
</feature>
<accession>A0A3N9USH9</accession>
<dbReference type="EMBL" id="RRCT01000004">
    <property type="protein sequence ID" value="RQW75472.1"/>
    <property type="molecule type" value="Genomic_DNA"/>
</dbReference>
<organism evidence="2 3">
    <name type="scientific">Lysinibacillus composti</name>
    <dbReference type="NCBI Taxonomy" id="720633"/>
    <lineage>
        <taxon>Bacteria</taxon>
        <taxon>Bacillati</taxon>
        <taxon>Bacillota</taxon>
        <taxon>Bacilli</taxon>
        <taxon>Bacillales</taxon>
        <taxon>Bacillaceae</taxon>
        <taxon>Lysinibacillus</taxon>
    </lineage>
</organism>
<feature type="transmembrane region" description="Helical" evidence="1">
    <location>
        <begin position="276"/>
        <end position="294"/>
    </location>
</feature>
<feature type="transmembrane region" description="Helical" evidence="1">
    <location>
        <begin position="370"/>
        <end position="389"/>
    </location>
</feature>
<keyword evidence="3" id="KW-1185">Reference proteome</keyword>
<feature type="transmembrane region" description="Helical" evidence="1">
    <location>
        <begin position="200"/>
        <end position="221"/>
    </location>
</feature>
<gene>
    <name evidence="2" type="ORF">EBB45_06920</name>
</gene>
<proteinExistence type="predicted"/>
<reference evidence="2 3" key="1">
    <citation type="journal article" date="2013" name="J. Microbiol.">
        <title>Lysinibacillus chungkukjangi sp. nov., isolated from Chungkukjang, Korean fermented soybean food.</title>
        <authorList>
            <person name="Kim S.J."/>
            <person name="Jang Y.H."/>
            <person name="Hamada M."/>
            <person name="Ahn J.H."/>
            <person name="Weon H.Y."/>
            <person name="Suzuki K."/>
            <person name="Whang K.S."/>
            <person name="Kwon S.W."/>
        </authorList>
    </citation>
    <scope>NUCLEOTIDE SEQUENCE [LARGE SCALE GENOMIC DNA]</scope>
    <source>
        <strain evidence="2 3">MCCC 1A12701</strain>
    </source>
</reference>
<keyword evidence="1" id="KW-0472">Membrane</keyword>
<feature type="transmembrane region" description="Helical" evidence="1">
    <location>
        <begin position="329"/>
        <end position="350"/>
    </location>
</feature>
<feature type="transmembrane region" description="Helical" evidence="1">
    <location>
        <begin position="104"/>
        <end position="123"/>
    </location>
</feature>
<dbReference type="AlphaFoldDB" id="A0A3N9USH9"/>
<protein>
    <recommendedName>
        <fullName evidence="4">Glucosyl transferase GtrII</fullName>
    </recommendedName>
</protein>
<dbReference type="RefSeq" id="WP_124763774.1">
    <property type="nucleotide sequence ID" value="NZ_JAFBDY010000003.1"/>
</dbReference>
<dbReference type="Proteomes" id="UP000274033">
    <property type="component" value="Unassembled WGS sequence"/>
</dbReference>
<keyword evidence="1" id="KW-0812">Transmembrane</keyword>
<dbReference type="OrthoDB" id="1700445at2"/>
<dbReference type="InterPro" id="IPR025686">
    <property type="entry name" value="Glucos_trans_II"/>
</dbReference>
<feature type="transmembrane region" description="Helical" evidence="1">
    <location>
        <begin position="306"/>
        <end position="323"/>
    </location>
</feature>
<name>A0A3N9USH9_9BACI</name>
<sequence>MPEKVFERLKNNIQSEWKIAFFSAMIIGLLTHIYAFTHRFPNHDSLHNLHSSQAMVTSGRFFLSPATAISSFFDLPWIIGLLSIFFLALASVSLVILFNIRKKISIVLISGIVVTFPSVSATFSYIFTADGYMMGIFMAILSVVLLKKYKYGFLYGAVLVCLSVAIYQANLSVALTFTTIWLIHEILYSTITFKQLIGKIIRAILMIGIGMVGYLVVYKIFTRIFTVQISSYQGLDKVGSLTLADIPRRISQIITQLKTFFLRGFMDGYSINFLEMLNAVVFITLIVAALTVIIKRLVYKNVGKMAMLVIGIASLPFSYYVAYFVSPSAFYHMLMVFGLSSVYIFLILIYDRVDEMPKLAIERLSSWATVIVLACTIFNFALIANIAYMNMELRHEKSLSFANRLVDRIEQLDEYPEIEKLTVFGNVKLYSQLTSEIIPNQIPEMTGSVGEVFFYKPYSYNELLDQFLGYSLQNVSDEERDIIEQSKEFNDMGIWPAKDSVRVFNDDTVVVKFEETETNQ</sequence>
<evidence type="ECO:0000313" key="3">
    <source>
        <dbReference type="Proteomes" id="UP000274033"/>
    </source>
</evidence>
<feature type="transmembrane region" description="Helical" evidence="1">
    <location>
        <begin position="129"/>
        <end position="146"/>
    </location>
</feature>